<dbReference type="GO" id="GO:0070876">
    <property type="term" value="C:SOSS complex"/>
    <property type="evidence" value="ECO:0007669"/>
    <property type="project" value="TreeGrafter"/>
</dbReference>
<dbReference type="Proteomes" id="UP000694395">
    <property type="component" value="Chromosome 18"/>
</dbReference>
<evidence type="ECO:0000313" key="14">
    <source>
        <dbReference type="Ensembl" id="ENSOMYP00000017663.2"/>
    </source>
</evidence>
<evidence type="ECO:0000256" key="10">
    <source>
        <dbReference type="ARBA" id="ARBA00042145"/>
    </source>
</evidence>
<keyword evidence="2" id="KW-0227">DNA damage</keyword>
<evidence type="ECO:0000256" key="6">
    <source>
        <dbReference type="ARBA" id="ARBA00038153"/>
    </source>
</evidence>
<evidence type="ECO:0000313" key="15">
    <source>
        <dbReference type="Proteomes" id="UP000694395"/>
    </source>
</evidence>
<evidence type="ECO:0000256" key="12">
    <source>
        <dbReference type="ARBA" id="ARBA00042566"/>
    </source>
</evidence>
<keyword evidence="3" id="KW-0238">DNA-binding</keyword>
<reference evidence="14" key="2">
    <citation type="submission" date="2025-08" db="UniProtKB">
        <authorList>
            <consortium name="Ensembl"/>
        </authorList>
    </citation>
    <scope>IDENTIFICATION</scope>
</reference>
<keyword evidence="15" id="KW-1185">Reference proteome</keyword>
<dbReference type="GeneTree" id="ENSGT00940000155812"/>
<evidence type="ECO:0000256" key="1">
    <source>
        <dbReference type="ARBA" id="ARBA00004123"/>
    </source>
</evidence>
<reference evidence="14" key="1">
    <citation type="submission" date="2020-07" db="EMBL/GenBank/DDBJ databases">
        <title>A long reads based de novo assembly of the rainbow trout Arlee double haploid line genome.</title>
        <authorList>
            <person name="Gao G."/>
            <person name="Palti Y."/>
        </authorList>
    </citation>
    <scope>NUCLEOTIDE SEQUENCE [LARGE SCALE GENOMIC DNA]</scope>
</reference>
<evidence type="ECO:0000256" key="11">
    <source>
        <dbReference type="ARBA" id="ARBA00042187"/>
    </source>
</evidence>
<dbReference type="CDD" id="cd04491">
    <property type="entry name" value="SoSSB_OBF"/>
    <property type="match status" value="1"/>
</dbReference>
<keyword evidence="4" id="KW-0234">DNA repair</keyword>
<organism evidence="14 15">
    <name type="scientific">Oncorhynchus mykiss</name>
    <name type="common">Rainbow trout</name>
    <name type="synonym">Salmo gairdneri</name>
    <dbReference type="NCBI Taxonomy" id="8022"/>
    <lineage>
        <taxon>Eukaryota</taxon>
        <taxon>Metazoa</taxon>
        <taxon>Chordata</taxon>
        <taxon>Craniata</taxon>
        <taxon>Vertebrata</taxon>
        <taxon>Euteleostomi</taxon>
        <taxon>Actinopterygii</taxon>
        <taxon>Neopterygii</taxon>
        <taxon>Teleostei</taxon>
        <taxon>Protacanthopterygii</taxon>
        <taxon>Salmoniformes</taxon>
        <taxon>Salmonidae</taxon>
        <taxon>Salmoninae</taxon>
        <taxon>Oncorhynchus</taxon>
    </lineage>
</organism>
<evidence type="ECO:0000256" key="2">
    <source>
        <dbReference type="ARBA" id="ARBA00022763"/>
    </source>
</evidence>
<evidence type="ECO:0000256" key="9">
    <source>
        <dbReference type="ARBA" id="ARBA00042075"/>
    </source>
</evidence>
<proteinExistence type="inferred from homology"/>
<sequence>MSAIVPNDAQFLIKDIRLGLKNLNLIFIVLEMGRVTKTKDGHEVRSCKVADKSGCITLSVWDEVGGLIQPGDILRLSRGYASLWKGCLTLYTGRGGDLQKIGDFCMVFSEVPNFSEPNPEVLAQANRPVSTHTRMIYIFYLSCYFLHLPSSPSPLPFSLFISSSSPSLSVHLILLSLSLCSSHPPLPLSVHLILLSFSLCSSHPPLLLSLFISSSFSLCSSHPPSLSVHLILLSFSLCSSHHPLLLSLQSKVESQNSSSVSQSSTPSVPTLTYSSNGCSPLSRNPTYGSTGQQTGRGSGGPGTDPKPTESVGNSRDPRQGLKRK</sequence>
<dbReference type="InterPro" id="IPR012340">
    <property type="entry name" value="NA-bd_OB-fold"/>
</dbReference>
<keyword evidence="5" id="KW-0539">Nucleus</keyword>
<feature type="compositionally biased region" description="Low complexity" evidence="13">
    <location>
        <begin position="257"/>
        <end position="268"/>
    </location>
</feature>
<dbReference type="AlphaFoldDB" id="A0A8C7VDL2"/>
<dbReference type="GO" id="GO:0003677">
    <property type="term" value="F:DNA binding"/>
    <property type="evidence" value="ECO:0007669"/>
    <property type="project" value="UniProtKB-KW"/>
</dbReference>
<evidence type="ECO:0000256" key="13">
    <source>
        <dbReference type="SAM" id="MobiDB-lite"/>
    </source>
</evidence>
<reference evidence="14" key="3">
    <citation type="submission" date="2025-09" db="UniProtKB">
        <authorList>
            <consortium name="Ensembl"/>
        </authorList>
    </citation>
    <scope>IDENTIFICATION</scope>
</reference>
<dbReference type="GO" id="GO:0005694">
    <property type="term" value="C:chromosome"/>
    <property type="evidence" value="ECO:0007669"/>
    <property type="project" value="UniProtKB-ARBA"/>
</dbReference>
<dbReference type="GO" id="GO:0044818">
    <property type="term" value="P:mitotic G2/M transition checkpoint"/>
    <property type="evidence" value="ECO:0007669"/>
    <property type="project" value="TreeGrafter"/>
</dbReference>
<evidence type="ECO:0000256" key="4">
    <source>
        <dbReference type="ARBA" id="ARBA00023204"/>
    </source>
</evidence>
<feature type="region of interest" description="Disordered" evidence="13">
    <location>
        <begin position="257"/>
        <end position="324"/>
    </location>
</feature>
<dbReference type="Ensembl" id="ENSOMYT00000019467.2">
    <property type="protein sequence ID" value="ENSOMYP00000017663.2"/>
    <property type="gene ID" value="ENSOMYG00000008669.2"/>
</dbReference>
<evidence type="ECO:0000256" key="3">
    <source>
        <dbReference type="ARBA" id="ARBA00023125"/>
    </source>
</evidence>
<evidence type="ECO:0000256" key="7">
    <source>
        <dbReference type="ARBA" id="ARBA00040784"/>
    </source>
</evidence>
<dbReference type="Gene3D" id="2.40.50.140">
    <property type="entry name" value="Nucleic acid-binding proteins"/>
    <property type="match status" value="1"/>
</dbReference>
<evidence type="ECO:0000256" key="5">
    <source>
        <dbReference type="ARBA" id="ARBA00023242"/>
    </source>
</evidence>
<comment type="similarity">
    <text evidence="6">Belongs to the SOSS-B family. SOSS-B2 subfamily.</text>
</comment>
<dbReference type="GO" id="GO:0000724">
    <property type="term" value="P:double-strand break repair via homologous recombination"/>
    <property type="evidence" value="ECO:0007669"/>
    <property type="project" value="TreeGrafter"/>
</dbReference>
<dbReference type="InterPro" id="IPR051231">
    <property type="entry name" value="SOSS-B"/>
</dbReference>
<name>A0A8C7VDL2_ONCMY</name>
<feature type="compositionally biased region" description="Basic and acidic residues" evidence="13">
    <location>
        <begin position="315"/>
        <end position="324"/>
    </location>
</feature>
<dbReference type="FunFam" id="2.40.50.140:FF:000072">
    <property type="entry name" value="SOSS complex subunit B2"/>
    <property type="match status" value="1"/>
</dbReference>
<accession>A0A8C7VDL2</accession>
<feature type="compositionally biased region" description="Polar residues" evidence="13">
    <location>
        <begin position="269"/>
        <end position="285"/>
    </location>
</feature>
<dbReference type="PANTHER" id="PTHR13356">
    <property type="entry name" value="OB FOLD NUCLEIC ACID BINDING PROTEIN-RELATED"/>
    <property type="match status" value="1"/>
</dbReference>
<dbReference type="GO" id="GO:0010212">
    <property type="term" value="P:response to ionizing radiation"/>
    <property type="evidence" value="ECO:0007669"/>
    <property type="project" value="TreeGrafter"/>
</dbReference>
<dbReference type="SUPFAM" id="SSF50249">
    <property type="entry name" value="Nucleic acid-binding proteins"/>
    <property type="match status" value="1"/>
</dbReference>
<comment type="subcellular location">
    <subcellularLocation>
        <location evidence="1">Nucleus</location>
    </subcellularLocation>
</comment>
<dbReference type="PANTHER" id="PTHR13356:SF5">
    <property type="entry name" value="SOSS COMPLEX SUBUNIT B2"/>
    <property type="match status" value="1"/>
</dbReference>
<protein>
    <recommendedName>
        <fullName evidence="7">SOSS complex subunit B2</fullName>
    </recommendedName>
    <alternativeName>
        <fullName evidence="8">Nucleic acid-binding protein 1</fullName>
    </alternativeName>
    <alternativeName>
        <fullName evidence="11">Oligonucleotide/oligosaccharide-binding fold-containing protein 2A</fullName>
    </alternativeName>
    <alternativeName>
        <fullName evidence="9">Sensor of single-strand DNA complex subunit B2</fullName>
    </alternativeName>
    <alternativeName>
        <fullName evidence="12">Sensor of ssDNA subunit B2</fullName>
    </alternativeName>
    <alternativeName>
        <fullName evidence="10">Single-stranded DNA-binding protein 2</fullName>
    </alternativeName>
</protein>
<evidence type="ECO:0000256" key="8">
    <source>
        <dbReference type="ARBA" id="ARBA00041587"/>
    </source>
</evidence>